<reference evidence="7" key="1">
    <citation type="submission" date="2022-03" db="EMBL/GenBank/DDBJ databases">
        <authorList>
            <person name="Martin H S."/>
        </authorList>
    </citation>
    <scope>NUCLEOTIDE SEQUENCE</scope>
</reference>
<evidence type="ECO:0000256" key="3">
    <source>
        <dbReference type="ARBA" id="ARBA00022598"/>
    </source>
</evidence>
<dbReference type="InterPro" id="IPR045851">
    <property type="entry name" value="AMP-bd_C_sf"/>
</dbReference>
<evidence type="ECO:0000259" key="6">
    <source>
        <dbReference type="Pfam" id="PF13193"/>
    </source>
</evidence>
<dbReference type="Pfam" id="PF00501">
    <property type="entry name" value="AMP-binding"/>
    <property type="match status" value="1"/>
</dbReference>
<dbReference type="InterPro" id="IPR025110">
    <property type="entry name" value="AMP-bd_C"/>
</dbReference>
<evidence type="ECO:0000259" key="5">
    <source>
        <dbReference type="Pfam" id="PF00501"/>
    </source>
</evidence>
<dbReference type="PROSITE" id="PS00455">
    <property type="entry name" value="AMP_BINDING"/>
    <property type="match status" value="1"/>
</dbReference>
<evidence type="ECO:0000256" key="1">
    <source>
        <dbReference type="ARBA" id="ARBA00004275"/>
    </source>
</evidence>
<feature type="non-terminal residue" evidence="7">
    <location>
        <position position="526"/>
    </location>
</feature>
<evidence type="ECO:0000313" key="8">
    <source>
        <dbReference type="Proteomes" id="UP000837857"/>
    </source>
</evidence>
<keyword evidence="8" id="KW-1185">Reference proteome</keyword>
<feature type="domain" description="AMP-dependent synthetase/ligase" evidence="5">
    <location>
        <begin position="26"/>
        <end position="378"/>
    </location>
</feature>
<dbReference type="EMBL" id="OW152832">
    <property type="protein sequence ID" value="CAH2052438.1"/>
    <property type="molecule type" value="Genomic_DNA"/>
</dbReference>
<keyword evidence="4" id="KW-0576">Peroxisome</keyword>
<evidence type="ECO:0008006" key="9">
    <source>
        <dbReference type="Google" id="ProtNLM"/>
    </source>
</evidence>
<dbReference type="PANTHER" id="PTHR24096">
    <property type="entry name" value="LONG-CHAIN-FATTY-ACID--COA LIGASE"/>
    <property type="match status" value="1"/>
</dbReference>
<feature type="domain" description="AMP-binding enzyme C-terminal" evidence="6">
    <location>
        <begin position="434"/>
        <end position="510"/>
    </location>
</feature>
<gene>
    <name evidence="7" type="ORF">IPOD504_LOCUS8223</name>
</gene>
<dbReference type="InterPro" id="IPR042099">
    <property type="entry name" value="ANL_N_sf"/>
</dbReference>
<evidence type="ECO:0000313" key="7">
    <source>
        <dbReference type="EMBL" id="CAH2052438.1"/>
    </source>
</evidence>
<dbReference type="InterPro" id="IPR000873">
    <property type="entry name" value="AMP-dep_synth/lig_dom"/>
</dbReference>
<dbReference type="Proteomes" id="UP000837857">
    <property type="component" value="Chromosome 20"/>
</dbReference>
<name>A0ABN8IFD3_9NEOP</name>
<dbReference type="Gene3D" id="3.40.50.12780">
    <property type="entry name" value="N-terminal domain of ligase-like"/>
    <property type="match status" value="1"/>
</dbReference>
<dbReference type="PANTHER" id="PTHR24096:SF149">
    <property type="entry name" value="AMP-BINDING DOMAIN-CONTAINING PROTEIN-RELATED"/>
    <property type="match status" value="1"/>
</dbReference>
<comment type="similarity">
    <text evidence="2">Belongs to the ATP-dependent AMP-binding enzyme family.</text>
</comment>
<accession>A0ABN8IFD3</accession>
<comment type="subcellular location">
    <subcellularLocation>
        <location evidence="1">Peroxisome</location>
    </subcellularLocation>
</comment>
<keyword evidence="3" id="KW-0436">Ligase</keyword>
<dbReference type="SUPFAM" id="SSF56801">
    <property type="entry name" value="Acetyl-CoA synthetase-like"/>
    <property type="match status" value="1"/>
</dbReference>
<evidence type="ECO:0000256" key="2">
    <source>
        <dbReference type="ARBA" id="ARBA00006432"/>
    </source>
</evidence>
<proteinExistence type="inferred from homology"/>
<dbReference type="InterPro" id="IPR020845">
    <property type="entry name" value="AMP-binding_CS"/>
</dbReference>
<dbReference type="Gene3D" id="3.30.300.30">
    <property type="match status" value="1"/>
</dbReference>
<evidence type="ECO:0000256" key="4">
    <source>
        <dbReference type="ARBA" id="ARBA00023140"/>
    </source>
</evidence>
<sequence length="526" mass="58664">MALQLHSYKDHAHIGYVVFDCLGSAPDEVCQIDAATGQEETNGSVLSRSIRLARALRSHGLQPGDVLAFGGNNHIDLYIPYYAALLNGHPIVGVDPWYKYDEIKSLFKITRPSIAFCDRTSRVDYERAADDLGLSIKVVCFEDGECSIREFVDTYNVKEPESDFKIADFDVEKIYAFLVCTSGTTGLPKVAAFKHRVIIEKFVSFINFVRSPGTARTVGLNLSPVQWISGMFNAISMPIMNQVKLQTSKSDDVEHLIEIINKYKPDSVMFSPSLMSVMVKRRDEMDLSCFKNIIVTGAKTNPDVINDLRTHVQKSTVVMEAYGCTETLGPVLIPNLTGPRGSCGKVSENYEIKLVDPDTGLEITEPYVPGELLAKGLCFTEYLHNPVETENAFSEDGFFKTGDLLYRDENDNLFFVDRIKMLIKYRNSHIVPSELEEVIMQHRGVQDVCVTALSHPEDGQHPVACVVRKPDASVTAQEIRDLVARKLSKTKELRGGVVFLDTLPMTSTGKVARGKLKELVLKAHRE</sequence>
<dbReference type="Pfam" id="PF13193">
    <property type="entry name" value="AMP-binding_C"/>
    <property type="match status" value="1"/>
</dbReference>
<protein>
    <recommendedName>
        <fullName evidence="9">Luciferin 4-monooxygenase</fullName>
    </recommendedName>
</protein>
<organism evidence="7 8">
    <name type="scientific">Iphiclides podalirius</name>
    <name type="common">scarce swallowtail</name>
    <dbReference type="NCBI Taxonomy" id="110791"/>
    <lineage>
        <taxon>Eukaryota</taxon>
        <taxon>Metazoa</taxon>
        <taxon>Ecdysozoa</taxon>
        <taxon>Arthropoda</taxon>
        <taxon>Hexapoda</taxon>
        <taxon>Insecta</taxon>
        <taxon>Pterygota</taxon>
        <taxon>Neoptera</taxon>
        <taxon>Endopterygota</taxon>
        <taxon>Lepidoptera</taxon>
        <taxon>Glossata</taxon>
        <taxon>Ditrysia</taxon>
        <taxon>Papilionoidea</taxon>
        <taxon>Papilionidae</taxon>
        <taxon>Papilioninae</taxon>
        <taxon>Iphiclides</taxon>
    </lineage>
</organism>